<accession>A0A4S8L3K5</accession>
<evidence type="ECO:0000313" key="2">
    <source>
        <dbReference type="Proteomes" id="UP000297245"/>
    </source>
</evidence>
<keyword evidence="2" id="KW-1185">Reference proteome</keyword>
<name>A0A4S8L3K5_DENBC</name>
<gene>
    <name evidence="1" type="ORF">K435DRAFT_690198</name>
</gene>
<sequence length="69" mass="7658">PMVVYDPNDPHANLYDVDGDIYFFTASSILFCSRRTPASTIIILANEYHTTISLSTLGTLIQIPICISH</sequence>
<reference evidence="1 2" key="1">
    <citation type="journal article" date="2019" name="Nat. Ecol. Evol.">
        <title>Megaphylogeny resolves global patterns of mushroom evolution.</title>
        <authorList>
            <person name="Varga T."/>
            <person name="Krizsan K."/>
            <person name="Foldi C."/>
            <person name="Dima B."/>
            <person name="Sanchez-Garcia M."/>
            <person name="Sanchez-Ramirez S."/>
            <person name="Szollosi G.J."/>
            <person name="Szarkandi J.G."/>
            <person name="Papp V."/>
            <person name="Albert L."/>
            <person name="Andreopoulos W."/>
            <person name="Angelini C."/>
            <person name="Antonin V."/>
            <person name="Barry K.W."/>
            <person name="Bougher N.L."/>
            <person name="Buchanan P."/>
            <person name="Buyck B."/>
            <person name="Bense V."/>
            <person name="Catcheside P."/>
            <person name="Chovatia M."/>
            <person name="Cooper J."/>
            <person name="Damon W."/>
            <person name="Desjardin D."/>
            <person name="Finy P."/>
            <person name="Geml J."/>
            <person name="Haridas S."/>
            <person name="Hughes K."/>
            <person name="Justo A."/>
            <person name="Karasinski D."/>
            <person name="Kautmanova I."/>
            <person name="Kiss B."/>
            <person name="Kocsube S."/>
            <person name="Kotiranta H."/>
            <person name="LaButti K.M."/>
            <person name="Lechner B.E."/>
            <person name="Liimatainen K."/>
            <person name="Lipzen A."/>
            <person name="Lukacs Z."/>
            <person name="Mihaltcheva S."/>
            <person name="Morgado L.N."/>
            <person name="Niskanen T."/>
            <person name="Noordeloos M.E."/>
            <person name="Ohm R.A."/>
            <person name="Ortiz-Santana B."/>
            <person name="Ovrebo C."/>
            <person name="Racz N."/>
            <person name="Riley R."/>
            <person name="Savchenko A."/>
            <person name="Shiryaev A."/>
            <person name="Soop K."/>
            <person name="Spirin V."/>
            <person name="Szebenyi C."/>
            <person name="Tomsovsky M."/>
            <person name="Tulloss R.E."/>
            <person name="Uehling J."/>
            <person name="Grigoriev I.V."/>
            <person name="Vagvolgyi C."/>
            <person name="Papp T."/>
            <person name="Martin F.M."/>
            <person name="Miettinen O."/>
            <person name="Hibbett D.S."/>
            <person name="Nagy L.G."/>
        </authorList>
    </citation>
    <scope>NUCLEOTIDE SEQUENCE [LARGE SCALE GENOMIC DNA]</scope>
    <source>
        <strain evidence="1 2">CBS 962.96</strain>
    </source>
</reference>
<organism evidence="1 2">
    <name type="scientific">Dendrothele bispora (strain CBS 962.96)</name>
    <dbReference type="NCBI Taxonomy" id="1314807"/>
    <lineage>
        <taxon>Eukaryota</taxon>
        <taxon>Fungi</taxon>
        <taxon>Dikarya</taxon>
        <taxon>Basidiomycota</taxon>
        <taxon>Agaricomycotina</taxon>
        <taxon>Agaricomycetes</taxon>
        <taxon>Agaricomycetidae</taxon>
        <taxon>Agaricales</taxon>
        <taxon>Agaricales incertae sedis</taxon>
        <taxon>Dendrothele</taxon>
    </lineage>
</organism>
<dbReference type="OrthoDB" id="2121828at2759"/>
<protein>
    <submittedName>
        <fullName evidence="1">Uncharacterized protein</fullName>
    </submittedName>
</protein>
<dbReference type="Proteomes" id="UP000297245">
    <property type="component" value="Unassembled WGS sequence"/>
</dbReference>
<proteinExistence type="predicted"/>
<evidence type="ECO:0000313" key="1">
    <source>
        <dbReference type="EMBL" id="THU83094.1"/>
    </source>
</evidence>
<feature type="non-terminal residue" evidence="1">
    <location>
        <position position="1"/>
    </location>
</feature>
<dbReference type="EMBL" id="ML179687">
    <property type="protein sequence ID" value="THU83094.1"/>
    <property type="molecule type" value="Genomic_DNA"/>
</dbReference>
<dbReference type="AlphaFoldDB" id="A0A4S8L3K5"/>